<evidence type="ECO:0000259" key="4">
    <source>
        <dbReference type="PROSITE" id="PS50921"/>
    </source>
</evidence>
<accession>A0ABT7PLS6</accession>
<protein>
    <submittedName>
        <fullName evidence="5">ANTAR domain-containing protein</fullName>
    </submittedName>
</protein>
<feature type="domain" description="Response regulatory" evidence="3">
    <location>
        <begin position="6"/>
        <end position="120"/>
    </location>
</feature>
<dbReference type="PANTHER" id="PTHR43367">
    <property type="match status" value="1"/>
</dbReference>
<dbReference type="PROSITE" id="PS50110">
    <property type="entry name" value="RESPONSE_REGULATORY"/>
    <property type="match status" value="1"/>
</dbReference>
<dbReference type="PROSITE" id="PS50921">
    <property type="entry name" value="ANTAR"/>
    <property type="match status" value="1"/>
</dbReference>
<dbReference type="RefSeq" id="WP_235034450.1">
    <property type="nucleotide sequence ID" value="NZ_JASZZN010000012.1"/>
</dbReference>
<organism evidence="5 6">
    <name type="scientific">Roseiconus lacunae</name>
    <dbReference type="NCBI Taxonomy" id="2605694"/>
    <lineage>
        <taxon>Bacteria</taxon>
        <taxon>Pseudomonadati</taxon>
        <taxon>Planctomycetota</taxon>
        <taxon>Planctomycetia</taxon>
        <taxon>Pirellulales</taxon>
        <taxon>Pirellulaceae</taxon>
        <taxon>Roseiconus</taxon>
    </lineage>
</organism>
<evidence type="ECO:0000256" key="2">
    <source>
        <dbReference type="SAM" id="Coils"/>
    </source>
</evidence>
<dbReference type="Gene3D" id="1.10.10.10">
    <property type="entry name" value="Winged helix-like DNA-binding domain superfamily/Winged helix DNA-binding domain"/>
    <property type="match status" value="1"/>
</dbReference>
<keyword evidence="2" id="KW-0175">Coiled coil</keyword>
<dbReference type="InterPro" id="IPR008327">
    <property type="entry name" value="Sig_transdc_resp-reg_antiterm"/>
</dbReference>
<evidence type="ECO:0000259" key="3">
    <source>
        <dbReference type="PROSITE" id="PS50110"/>
    </source>
</evidence>
<dbReference type="InterPro" id="IPR005561">
    <property type="entry name" value="ANTAR"/>
</dbReference>
<dbReference type="InterPro" id="IPR001789">
    <property type="entry name" value="Sig_transdc_resp-reg_receiver"/>
</dbReference>
<keyword evidence="6" id="KW-1185">Reference proteome</keyword>
<evidence type="ECO:0000313" key="6">
    <source>
        <dbReference type="Proteomes" id="UP001239462"/>
    </source>
</evidence>
<gene>
    <name evidence="5" type="ORF">QTN89_17390</name>
</gene>
<dbReference type="PIRSF" id="PIRSF036382">
    <property type="entry name" value="RR_antiterm"/>
    <property type="match status" value="1"/>
</dbReference>
<comment type="caution">
    <text evidence="1">Lacks conserved residue(s) required for the propagation of feature annotation.</text>
</comment>
<dbReference type="SUPFAM" id="SSF52172">
    <property type="entry name" value="CheY-like"/>
    <property type="match status" value="1"/>
</dbReference>
<reference evidence="5 6" key="1">
    <citation type="submission" date="2023-06" db="EMBL/GenBank/DDBJ databases">
        <title>Roseiconus lacunae JC819 isolated from Gulf of Mannar region, Tamil Nadu.</title>
        <authorList>
            <person name="Pk S."/>
            <person name="Ch S."/>
            <person name="Ch V.R."/>
        </authorList>
    </citation>
    <scope>NUCLEOTIDE SEQUENCE [LARGE SCALE GENOMIC DNA]</scope>
    <source>
        <strain evidence="5 6">JC819</strain>
    </source>
</reference>
<dbReference type="SMART" id="SM01012">
    <property type="entry name" value="ANTAR"/>
    <property type="match status" value="1"/>
</dbReference>
<dbReference type="Gene3D" id="3.40.50.2300">
    <property type="match status" value="1"/>
</dbReference>
<dbReference type="PANTHER" id="PTHR43367:SF1">
    <property type="entry name" value="TWO-COMPONENT RESPONSE REGULATOR-LIKE APRR6-RELATED"/>
    <property type="match status" value="1"/>
</dbReference>
<name>A0ABT7PLS6_9BACT</name>
<feature type="coiled-coil region" evidence="2">
    <location>
        <begin position="119"/>
        <end position="146"/>
    </location>
</feature>
<dbReference type="InterPro" id="IPR011006">
    <property type="entry name" value="CheY-like_superfamily"/>
</dbReference>
<dbReference type="Pfam" id="PF00072">
    <property type="entry name" value="Response_reg"/>
    <property type="match status" value="1"/>
</dbReference>
<sequence>MNRKRTIYLAHHDSASREVLEAILSTLGHQLSLVTDSGKELIERALATPADLLVASPMLSDMDGIEALIQIGNVNPTPSIIVARDDDLSQVERAMDDHVMAYLVEPVTAESLQPAIFLCEKRFNHLQSLEEKVASLEQKLSDRKQIELAKGIIMQVRKLDEPEAHRFLQNTARRTRRRLVEVAKQIVDGGNLLGIDELLTDNDIEAR</sequence>
<dbReference type="Pfam" id="PF03861">
    <property type="entry name" value="ANTAR"/>
    <property type="match status" value="1"/>
</dbReference>
<dbReference type="EMBL" id="JASZZN010000012">
    <property type="protein sequence ID" value="MDM4017224.1"/>
    <property type="molecule type" value="Genomic_DNA"/>
</dbReference>
<comment type="caution">
    <text evidence="5">The sequence shown here is derived from an EMBL/GenBank/DDBJ whole genome shotgun (WGS) entry which is preliminary data.</text>
</comment>
<proteinExistence type="predicted"/>
<dbReference type="CDD" id="cd00156">
    <property type="entry name" value="REC"/>
    <property type="match status" value="1"/>
</dbReference>
<dbReference type="InterPro" id="IPR036388">
    <property type="entry name" value="WH-like_DNA-bd_sf"/>
</dbReference>
<evidence type="ECO:0000256" key="1">
    <source>
        <dbReference type="PROSITE-ProRule" id="PRU00169"/>
    </source>
</evidence>
<dbReference type="Proteomes" id="UP001239462">
    <property type="component" value="Unassembled WGS sequence"/>
</dbReference>
<dbReference type="SMART" id="SM00448">
    <property type="entry name" value="REC"/>
    <property type="match status" value="1"/>
</dbReference>
<evidence type="ECO:0000313" key="5">
    <source>
        <dbReference type="EMBL" id="MDM4017224.1"/>
    </source>
</evidence>
<feature type="domain" description="ANTAR" evidence="4">
    <location>
        <begin position="126"/>
        <end position="187"/>
    </location>
</feature>